<dbReference type="InterPro" id="IPR005528">
    <property type="entry name" value="ChpA-H"/>
</dbReference>
<accession>A0ABV3JWR5</accession>
<sequence>MNSAKKVALVLAAAGMAIGASVGTAAATDDGGARGVATGSPGVLSGDVIQIPIDIPINLCGNTIDIIGLLNPTFGNTCINGEVVREEHHSYREHHESRHEAHHESHHGGGHHQED</sequence>
<keyword evidence="5" id="KW-0130">Cell adhesion</keyword>
<dbReference type="Pfam" id="PF03777">
    <property type="entry name" value="ChpA-C"/>
    <property type="match status" value="1"/>
</dbReference>
<evidence type="ECO:0000256" key="6">
    <source>
        <dbReference type="ARBA" id="ARBA00023087"/>
    </source>
</evidence>
<evidence type="ECO:0000256" key="9">
    <source>
        <dbReference type="SAM" id="SignalP"/>
    </source>
</evidence>
<feature type="region of interest" description="Disordered" evidence="8">
    <location>
        <begin position="87"/>
        <end position="115"/>
    </location>
</feature>
<feature type="chain" id="PRO_5047340530" evidence="9">
    <location>
        <begin position="27"/>
        <end position="115"/>
    </location>
</feature>
<comment type="subcellular location">
    <subcellularLocation>
        <location evidence="1">Secreted</location>
        <location evidence="1">Cell wall</location>
    </subcellularLocation>
</comment>
<organism evidence="11 12">
    <name type="scientific">Streptomyces orinoci</name>
    <name type="common">Streptoverticillium orinoci</name>
    <dbReference type="NCBI Taxonomy" id="67339"/>
    <lineage>
        <taxon>Bacteria</taxon>
        <taxon>Bacillati</taxon>
        <taxon>Actinomycetota</taxon>
        <taxon>Actinomycetes</taxon>
        <taxon>Kitasatosporales</taxon>
        <taxon>Streptomycetaceae</taxon>
        <taxon>Streptomyces</taxon>
    </lineage>
</organism>
<reference evidence="11 12" key="1">
    <citation type="submission" date="2024-06" db="EMBL/GenBank/DDBJ databases">
        <title>The Natural Products Discovery Center: Release of the First 8490 Sequenced Strains for Exploring Actinobacteria Biosynthetic Diversity.</title>
        <authorList>
            <person name="Kalkreuter E."/>
            <person name="Kautsar S.A."/>
            <person name="Yang D."/>
            <person name="Bader C.D."/>
            <person name="Teijaro C.N."/>
            <person name="Fluegel L."/>
            <person name="Davis C.M."/>
            <person name="Simpson J.R."/>
            <person name="Lauterbach L."/>
            <person name="Steele A.D."/>
            <person name="Gui C."/>
            <person name="Meng S."/>
            <person name="Li G."/>
            <person name="Viehrig K."/>
            <person name="Ye F."/>
            <person name="Su P."/>
            <person name="Kiefer A.F."/>
            <person name="Nichols A."/>
            <person name="Cepeda A.J."/>
            <person name="Yan W."/>
            <person name="Fan B."/>
            <person name="Jiang Y."/>
            <person name="Adhikari A."/>
            <person name="Zheng C.-J."/>
            <person name="Schuster L."/>
            <person name="Cowan T.M."/>
            <person name="Smanski M.J."/>
            <person name="Chevrette M.G."/>
            <person name="De Carvalho L.P.S."/>
            <person name="Shen B."/>
        </authorList>
    </citation>
    <scope>NUCLEOTIDE SEQUENCE [LARGE SCALE GENOMIC DNA]</scope>
    <source>
        <strain evidence="11 12">NPDC052347</strain>
    </source>
</reference>
<evidence type="ECO:0000259" key="10">
    <source>
        <dbReference type="PROSITE" id="PS51884"/>
    </source>
</evidence>
<comment type="caution">
    <text evidence="11">The sequence shown here is derived from an EMBL/GenBank/DDBJ whole genome shotgun (WGS) entry which is preliminary data.</text>
</comment>
<keyword evidence="6 7" id="KW-0034">Amyloid</keyword>
<feature type="domain" description="Chaplin" evidence="10">
    <location>
        <begin position="40"/>
        <end position="80"/>
    </location>
</feature>
<evidence type="ECO:0000313" key="12">
    <source>
        <dbReference type="Proteomes" id="UP001552594"/>
    </source>
</evidence>
<gene>
    <name evidence="11" type="ORF">AB0L16_12700</name>
</gene>
<name>A0ABV3JWR5_STRON</name>
<dbReference type="EMBL" id="JBFAUK010000008">
    <property type="protein sequence ID" value="MEV5507322.1"/>
    <property type="molecule type" value="Genomic_DNA"/>
</dbReference>
<evidence type="ECO:0000256" key="7">
    <source>
        <dbReference type="PROSITE-ProRule" id="PRU01232"/>
    </source>
</evidence>
<evidence type="ECO:0000256" key="5">
    <source>
        <dbReference type="ARBA" id="ARBA00022889"/>
    </source>
</evidence>
<dbReference type="PROSITE" id="PS51884">
    <property type="entry name" value="CHAPLIN"/>
    <property type="match status" value="1"/>
</dbReference>
<keyword evidence="2" id="KW-0134">Cell wall</keyword>
<keyword evidence="12" id="KW-1185">Reference proteome</keyword>
<protein>
    <submittedName>
        <fullName evidence="11">Chaplin</fullName>
    </submittedName>
</protein>
<dbReference type="Proteomes" id="UP001552594">
    <property type="component" value="Unassembled WGS sequence"/>
</dbReference>
<proteinExistence type="predicted"/>
<feature type="signal peptide" evidence="9">
    <location>
        <begin position="1"/>
        <end position="26"/>
    </location>
</feature>
<evidence type="ECO:0000256" key="2">
    <source>
        <dbReference type="ARBA" id="ARBA00022512"/>
    </source>
</evidence>
<evidence type="ECO:0000256" key="3">
    <source>
        <dbReference type="ARBA" id="ARBA00022525"/>
    </source>
</evidence>
<evidence type="ECO:0000256" key="4">
    <source>
        <dbReference type="ARBA" id="ARBA00022729"/>
    </source>
</evidence>
<evidence type="ECO:0000313" key="11">
    <source>
        <dbReference type="EMBL" id="MEV5507322.1"/>
    </source>
</evidence>
<keyword evidence="4 9" id="KW-0732">Signal</keyword>
<keyword evidence="3" id="KW-0964">Secreted</keyword>
<evidence type="ECO:0000256" key="8">
    <source>
        <dbReference type="SAM" id="MobiDB-lite"/>
    </source>
</evidence>
<dbReference type="RefSeq" id="WP_109278321.1">
    <property type="nucleotide sequence ID" value="NZ_JBFAUK010000008.1"/>
</dbReference>
<evidence type="ECO:0000256" key="1">
    <source>
        <dbReference type="ARBA" id="ARBA00004191"/>
    </source>
</evidence>